<reference evidence="3" key="1">
    <citation type="journal article" date="2018" name="Nat. Microbiol.">
        <title>Leveraging single-cell genomics to expand the fungal tree of life.</title>
        <authorList>
            <person name="Ahrendt S.R."/>
            <person name="Quandt C.A."/>
            <person name="Ciobanu D."/>
            <person name="Clum A."/>
            <person name="Salamov A."/>
            <person name="Andreopoulos B."/>
            <person name="Cheng J.F."/>
            <person name="Woyke T."/>
            <person name="Pelin A."/>
            <person name="Henrissat B."/>
            <person name="Reynolds N.K."/>
            <person name="Benny G.L."/>
            <person name="Smith M.E."/>
            <person name="James T.Y."/>
            <person name="Grigoriev I.V."/>
        </authorList>
    </citation>
    <scope>NUCLEOTIDE SEQUENCE [LARGE SCALE GENOMIC DNA]</scope>
</reference>
<feature type="non-terminal residue" evidence="2">
    <location>
        <position position="479"/>
    </location>
</feature>
<organism evidence="2 3">
    <name type="scientific">Blyttiomyces helicus</name>
    <dbReference type="NCBI Taxonomy" id="388810"/>
    <lineage>
        <taxon>Eukaryota</taxon>
        <taxon>Fungi</taxon>
        <taxon>Fungi incertae sedis</taxon>
        <taxon>Chytridiomycota</taxon>
        <taxon>Chytridiomycota incertae sedis</taxon>
        <taxon>Chytridiomycetes</taxon>
        <taxon>Chytridiomycetes incertae sedis</taxon>
        <taxon>Blyttiomyces</taxon>
    </lineage>
</organism>
<proteinExistence type="predicted"/>
<evidence type="ECO:0000256" key="1">
    <source>
        <dbReference type="SAM" id="MobiDB-lite"/>
    </source>
</evidence>
<feature type="region of interest" description="Disordered" evidence="1">
    <location>
        <begin position="107"/>
        <end position="154"/>
    </location>
</feature>
<evidence type="ECO:0000313" key="3">
    <source>
        <dbReference type="Proteomes" id="UP000269721"/>
    </source>
</evidence>
<gene>
    <name evidence="2" type="ORF">BDK51DRAFT_31101</name>
</gene>
<sequence length="479" mass="52965">MDLAEAWAAQVRTSASYARPDSSNRRRLRKCIMVKWAGTGDMHLKIRRHVRLVRTLFWYSFDVTHGIQRKTHAWACSVAFLHPDLTEGFGDSELALDHEGLEGNTADSFCHHVTNDSADPDPEGSDNKPDLTLETGLPGDNDAENEDPKGDFPNHMAEKAKLCAGIEHIRCRMEKSEIQTLQDEFLKWFAVSTSLGNHHHPLCLPQTSKGDFDTTTLTAGSEALRTPASMNFLGLHILHCTDNTLTLFHITKGRMSEKLLQSLKGMLGLFVPPWQCLRTGEKLPERSKAIALQWLQPTEEWEKRSPSFPQSKDLQSARSIWDVGLLWSHVISDLADTVSLTHASSRAEAVLLIMLGSNPTLTASPSLSGQSAAGFGPAHDLIHTPKLPAAFAQFGGSTTLTFGFGFLCQLLPPPKHQGPQPEKTHHKLPEFHDEVSVAPVAMVITPPPLVLAEDQVYFAPKILPVAVQLLRISDEQLFL</sequence>
<name>A0A4V1IQS0_9FUNG</name>
<keyword evidence="3" id="KW-1185">Reference proteome</keyword>
<protein>
    <submittedName>
        <fullName evidence="2">Uncharacterized protein</fullName>
    </submittedName>
</protein>
<dbReference type="EMBL" id="KZ997353">
    <property type="protein sequence ID" value="RKO87527.1"/>
    <property type="molecule type" value="Genomic_DNA"/>
</dbReference>
<dbReference type="Proteomes" id="UP000269721">
    <property type="component" value="Unassembled WGS sequence"/>
</dbReference>
<evidence type="ECO:0000313" key="2">
    <source>
        <dbReference type="EMBL" id="RKO87527.1"/>
    </source>
</evidence>
<accession>A0A4V1IQS0</accession>
<dbReference type="AlphaFoldDB" id="A0A4V1IQS0"/>